<name>A0ABU0QKI1_9ACTN</name>
<proteinExistence type="predicted"/>
<keyword evidence="2" id="KW-1185">Reference proteome</keyword>
<gene>
    <name evidence="1" type="ORF">QF034_002124</name>
</gene>
<organism evidence="1 2">
    <name type="scientific">Streptomyces africanus</name>
    <dbReference type="NCBI Taxonomy" id="231024"/>
    <lineage>
        <taxon>Bacteria</taxon>
        <taxon>Bacillati</taxon>
        <taxon>Actinomycetota</taxon>
        <taxon>Actinomycetes</taxon>
        <taxon>Kitasatosporales</taxon>
        <taxon>Streptomycetaceae</taxon>
        <taxon>Streptomyces</taxon>
    </lineage>
</organism>
<keyword evidence="1" id="KW-0808">Transferase</keyword>
<dbReference type="InterPro" id="IPR036129">
    <property type="entry name" value="Glycerate_kinase_sf"/>
</dbReference>
<dbReference type="Pfam" id="PF02595">
    <property type="entry name" value="Gly_kinase"/>
    <property type="match status" value="1"/>
</dbReference>
<dbReference type="EMBL" id="JAUSYP010000001">
    <property type="protein sequence ID" value="MDQ0747893.1"/>
    <property type="molecule type" value="Genomic_DNA"/>
</dbReference>
<dbReference type="GO" id="GO:0016301">
    <property type="term" value="F:kinase activity"/>
    <property type="evidence" value="ECO:0007669"/>
    <property type="project" value="UniProtKB-KW"/>
</dbReference>
<dbReference type="SUPFAM" id="SSF110738">
    <property type="entry name" value="Glycerate kinase I"/>
    <property type="match status" value="1"/>
</dbReference>
<evidence type="ECO:0000313" key="2">
    <source>
        <dbReference type="Proteomes" id="UP001232755"/>
    </source>
</evidence>
<dbReference type="Proteomes" id="UP001232755">
    <property type="component" value="Unassembled WGS sequence"/>
</dbReference>
<comment type="caution">
    <text evidence="1">The sequence shown here is derived from an EMBL/GenBank/DDBJ whole genome shotgun (WGS) entry which is preliminary data.</text>
</comment>
<dbReference type="InterPro" id="IPR018193">
    <property type="entry name" value="Glyc_kinase_flavodox-like_fold"/>
</dbReference>
<dbReference type="Gene3D" id="3.90.1510.10">
    <property type="entry name" value="Glycerate kinase, domain 2"/>
    <property type="match status" value="1"/>
</dbReference>
<evidence type="ECO:0000313" key="1">
    <source>
        <dbReference type="EMBL" id="MDQ0747893.1"/>
    </source>
</evidence>
<accession>A0ABU0QKI1</accession>
<keyword evidence="1" id="KW-0418">Kinase</keyword>
<reference evidence="1 2" key="1">
    <citation type="submission" date="2023-07" db="EMBL/GenBank/DDBJ databases">
        <title>Comparative genomics of wheat-associated soil bacteria to identify genetic determinants of phenazine resistance.</title>
        <authorList>
            <person name="Mouncey N."/>
        </authorList>
    </citation>
    <scope>NUCLEOTIDE SEQUENCE [LARGE SCALE GENOMIC DNA]</scope>
    <source>
        <strain evidence="1 2">B3I12</strain>
    </source>
</reference>
<dbReference type="InterPro" id="IPR004381">
    <property type="entry name" value="Glycerate_kinase"/>
</dbReference>
<sequence>MRRAGHGPGNWAFVLTRDVAVPDTNLRHGPGTGASGGLGAGLATLGARLLPRFDVLLAHLDLDARPARATW</sequence>
<protein>
    <submittedName>
        <fullName evidence="1">Glycerate kinase</fullName>
    </submittedName>
</protein>